<dbReference type="EMBL" id="JBHRZF010000168">
    <property type="protein sequence ID" value="MFC3861991.1"/>
    <property type="molecule type" value="Genomic_DNA"/>
</dbReference>
<accession>A0ABV8A9R1</accession>
<dbReference type="Proteomes" id="UP001595748">
    <property type="component" value="Unassembled WGS sequence"/>
</dbReference>
<proteinExistence type="predicted"/>
<protein>
    <submittedName>
        <fullName evidence="1">Uncharacterized protein</fullName>
    </submittedName>
</protein>
<comment type="caution">
    <text evidence="1">The sequence shown here is derived from an EMBL/GenBank/DDBJ whole genome shotgun (WGS) entry which is preliminary data.</text>
</comment>
<keyword evidence="2" id="KW-1185">Reference proteome</keyword>
<organism evidence="1 2">
    <name type="scientific">Deinococcus antarcticus</name>
    <dbReference type="NCBI Taxonomy" id="1298767"/>
    <lineage>
        <taxon>Bacteria</taxon>
        <taxon>Thermotogati</taxon>
        <taxon>Deinococcota</taxon>
        <taxon>Deinococci</taxon>
        <taxon>Deinococcales</taxon>
        <taxon>Deinococcaceae</taxon>
        <taxon>Deinococcus</taxon>
    </lineage>
</organism>
<reference evidence="2" key="1">
    <citation type="journal article" date="2019" name="Int. J. Syst. Evol. Microbiol.">
        <title>The Global Catalogue of Microorganisms (GCM) 10K type strain sequencing project: providing services to taxonomists for standard genome sequencing and annotation.</title>
        <authorList>
            <consortium name="The Broad Institute Genomics Platform"/>
            <consortium name="The Broad Institute Genome Sequencing Center for Infectious Disease"/>
            <person name="Wu L."/>
            <person name="Ma J."/>
        </authorList>
    </citation>
    <scope>NUCLEOTIDE SEQUENCE [LARGE SCALE GENOMIC DNA]</scope>
    <source>
        <strain evidence="2">CCTCC AB 2013263</strain>
    </source>
</reference>
<dbReference type="RefSeq" id="WP_380079431.1">
    <property type="nucleotide sequence ID" value="NZ_JBHRZF010000168.1"/>
</dbReference>
<name>A0ABV8A9R1_9DEIO</name>
<evidence type="ECO:0000313" key="2">
    <source>
        <dbReference type="Proteomes" id="UP001595748"/>
    </source>
</evidence>
<sequence>MGANVEGQFLLPAHPQATLDAIRDALRSVYDYYGPAATTNL</sequence>
<gene>
    <name evidence="1" type="ORF">ACFOPQ_14575</name>
</gene>
<evidence type="ECO:0000313" key="1">
    <source>
        <dbReference type="EMBL" id="MFC3861991.1"/>
    </source>
</evidence>